<dbReference type="EMBL" id="FAOZ01000008">
    <property type="protein sequence ID" value="CUU56579.1"/>
    <property type="molecule type" value="Genomic_DNA"/>
</dbReference>
<accession>A0A0S4QM22</accession>
<dbReference type="Proteomes" id="UP000198802">
    <property type="component" value="Unassembled WGS sequence"/>
</dbReference>
<reference evidence="3" key="1">
    <citation type="submission" date="2015-11" db="EMBL/GenBank/DDBJ databases">
        <authorList>
            <person name="Varghese N."/>
        </authorList>
    </citation>
    <scope>NUCLEOTIDE SEQUENCE [LARGE SCALE GENOMIC DNA]</scope>
    <source>
        <strain evidence="3">DSM 45899</strain>
    </source>
</reference>
<keyword evidence="3" id="KW-1185">Reference proteome</keyword>
<feature type="region of interest" description="Disordered" evidence="1">
    <location>
        <begin position="119"/>
        <end position="177"/>
    </location>
</feature>
<evidence type="ECO:0000256" key="1">
    <source>
        <dbReference type="SAM" id="MobiDB-lite"/>
    </source>
</evidence>
<evidence type="ECO:0000313" key="2">
    <source>
        <dbReference type="EMBL" id="CUU56579.1"/>
    </source>
</evidence>
<name>A0A0S4QM22_9ACTN</name>
<dbReference type="Gene3D" id="1.10.520.40">
    <property type="entry name" value="CRISPR-associated protein Cse2"/>
    <property type="match status" value="1"/>
</dbReference>
<dbReference type="InterPro" id="IPR013382">
    <property type="entry name" value="CRISPR-assoc_prot_Cse2"/>
</dbReference>
<protein>
    <submittedName>
        <fullName evidence="2">CRISPR system Cascade subunit CasB</fullName>
    </submittedName>
</protein>
<dbReference type="InterPro" id="IPR038287">
    <property type="entry name" value="Cse2_sf"/>
</dbReference>
<proteinExistence type="predicted"/>
<feature type="compositionally biased region" description="Low complexity" evidence="1">
    <location>
        <begin position="121"/>
        <end position="134"/>
    </location>
</feature>
<sequence length="293" mass="31285">MTVLDTAAAVDAPGRRGSSSYPAWDELLGPARHLVRTAERTLVVPADRSALRRSLGKPLAHPMTQPAHRIVAPCLQFLPDPDASRLDRRTLVHIAAAERAFYTVAALIAAQPRTARDSHIAQAASAQRHVAASVEPPAEAGGETAKAGSGTAGTPGTQASVAVPPQTDTSAESTSGAAQGVNLGRCLAGAINSRPGAERAAVYRRLEPRLRLLCRQDLDGVHRHLPPLIRQLRADEVTVDWVRLTVDLARWGTYPDQVAKTWLQQFYRTARLTGGPADSPDLDTTDDTEGETS</sequence>
<evidence type="ECO:0000313" key="3">
    <source>
        <dbReference type="Proteomes" id="UP000198802"/>
    </source>
</evidence>
<feature type="region of interest" description="Disordered" evidence="1">
    <location>
        <begin position="273"/>
        <end position="293"/>
    </location>
</feature>
<dbReference type="AlphaFoldDB" id="A0A0S4QM22"/>
<feature type="compositionally biased region" description="Polar residues" evidence="1">
    <location>
        <begin position="152"/>
        <end position="177"/>
    </location>
</feature>
<feature type="compositionally biased region" description="Acidic residues" evidence="1">
    <location>
        <begin position="280"/>
        <end position="293"/>
    </location>
</feature>
<gene>
    <name evidence="2" type="ORF">Ga0074812_108107</name>
</gene>
<organism evidence="2 3">
    <name type="scientific">Parafrankia irregularis</name>
    <dbReference type="NCBI Taxonomy" id="795642"/>
    <lineage>
        <taxon>Bacteria</taxon>
        <taxon>Bacillati</taxon>
        <taxon>Actinomycetota</taxon>
        <taxon>Actinomycetes</taxon>
        <taxon>Frankiales</taxon>
        <taxon>Frankiaceae</taxon>
        <taxon>Parafrankia</taxon>
    </lineage>
</organism>
<dbReference type="Pfam" id="PF09485">
    <property type="entry name" value="CRISPR_Cse2"/>
    <property type="match status" value="1"/>
</dbReference>
<dbReference type="NCBIfam" id="TIGR02548">
    <property type="entry name" value="casB_cse2"/>
    <property type="match status" value="1"/>
</dbReference>
<dbReference type="RefSeq" id="WP_091277177.1">
    <property type="nucleotide sequence ID" value="NZ_FAOZ01000008.1"/>
</dbReference>